<protein>
    <submittedName>
        <fullName evidence="3">Aste57867_2642 protein</fullName>
    </submittedName>
</protein>
<reference evidence="2" key="2">
    <citation type="submission" date="2019-06" db="EMBL/GenBank/DDBJ databases">
        <title>Genomics analysis of Aphanomyces spp. identifies a new class of oomycete effector associated with host adaptation.</title>
        <authorList>
            <person name="Gaulin E."/>
        </authorList>
    </citation>
    <scope>NUCLEOTIDE SEQUENCE</scope>
    <source>
        <strain evidence="2">CBS 578.67</strain>
    </source>
</reference>
<proteinExistence type="predicted"/>
<evidence type="ECO:0000313" key="2">
    <source>
        <dbReference type="EMBL" id="KAF0716847.1"/>
    </source>
</evidence>
<evidence type="ECO:0000313" key="4">
    <source>
        <dbReference type="Proteomes" id="UP000332933"/>
    </source>
</evidence>
<dbReference type="EMBL" id="CAADRA010000345">
    <property type="protein sequence ID" value="VFT79838.1"/>
    <property type="molecule type" value="Genomic_DNA"/>
</dbReference>
<gene>
    <name evidence="3" type="primary">Aste57867_2642</name>
    <name evidence="2" type="ORF">As57867_002635</name>
    <name evidence="3" type="ORF">ASTE57867_2642</name>
</gene>
<reference evidence="3 4" key="1">
    <citation type="submission" date="2019-03" db="EMBL/GenBank/DDBJ databases">
        <authorList>
            <person name="Gaulin E."/>
            <person name="Dumas B."/>
        </authorList>
    </citation>
    <scope>NUCLEOTIDE SEQUENCE [LARGE SCALE GENOMIC DNA]</scope>
    <source>
        <strain evidence="3">CBS 568.67</strain>
    </source>
</reference>
<feature type="transmembrane region" description="Helical" evidence="1">
    <location>
        <begin position="32"/>
        <end position="54"/>
    </location>
</feature>
<dbReference type="OrthoDB" id="70072at2759"/>
<keyword evidence="1" id="KW-1133">Transmembrane helix</keyword>
<dbReference type="AlphaFoldDB" id="A0A485K9N3"/>
<organism evidence="3 4">
    <name type="scientific">Aphanomyces stellatus</name>
    <dbReference type="NCBI Taxonomy" id="120398"/>
    <lineage>
        <taxon>Eukaryota</taxon>
        <taxon>Sar</taxon>
        <taxon>Stramenopiles</taxon>
        <taxon>Oomycota</taxon>
        <taxon>Saprolegniomycetes</taxon>
        <taxon>Saprolegniales</taxon>
        <taxon>Verrucalvaceae</taxon>
        <taxon>Aphanomyces</taxon>
    </lineage>
</organism>
<name>A0A485K9N3_9STRA</name>
<dbReference type="EMBL" id="VJMH01000345">
    <property type="protein sequence ID" value="KAF0716847.1"/>
    <property type="molecule type" value="Genomic_DNA"/>
</dbReference>
<keyword evidence="1" id="KW-0472">Membrane</keyword>
<evidence type="ECO:0000313" key="3">
    <source>
        <dbReference type="EMBL" id="VFT79838.1"/>
    </source>
</evidence>
<dbReference type="Proteomes" id="UP000332933">
    <property type="component" value="Unassembled WGS sequence"/>
</dbReference>
<keyword evidence="1" id="KW-0812">Transmembrane</keyword>
<evidence type="ECO:0000256" key="1">
    <source>
        <dbReference type="SAM" id="Phobius"/>
    </source>
</evidence>
<keyword evidence="4" id="KW-1185">Reference proteome</keyword>
<accession>A0A485K9N3</accession>
<sequence>MIVESTRYRIEPDPLTSTVSITVSVATNPSTILLLVAFGVAAGFGLRFLALLLLELHVSLAMPVAIAVAILAATFLVVSIGWHACGRESYRFPSAGAPSTTNVMTYRWSALCVGRTQVFSIAHMKPLQPMAPPDRCTLAPRPTFGFLYNGGRHMGLGFALDHGEVRAFLHDLAPHVPESIAPFQLSPTKIQDQLMESPTTLARRKSNPGIASSSDMGRIELSIVVDEPGHVDDGKDTRRNMLS</sequence>
<feature type="transmembrane region" description="Helical" evidence="1">
    <location>
        <begin position="60"/>
        <end position="82"/>
    </location>
</feature>